<dbReference type="SUPFAM" id="SSF46689">
    <property type="entry name" value="Homeodomain-like"/>
    <property type="match status" value="1"/>
</dbReference>
<dbReference type="Gene3D" id="1.10.10.60">
    <property type="entry name" value="Homeodomain-like"/>
    <property type="match status" value="1"/>
</dbReference>
<dbReference type="InterPro" id="IPR018062">
    <property type="entry name" value="HTH_AraC-typ_CS"/>
</dbReference>
<dbReference type="GO" id="GO:0003700">
    <property type="term" value="F:DNA-binding transcription factor activity"/>
    <property type="evidence" value="ECO:0007669"/>
    <property type="project" value="InterPro"/>
</dbReference>
<sequence>MPQAFHITFPFEVVERRYRPGIHAPLCTHPIPLAFTIAYHRPTLSDFRFVRQYYANTLLTVDLLEGKCPDPFTLIIHQQNTPTYVFAVMLEGSARYDHKGSQKSETLLPGTVYFARLCATAYPIRLLENTCRMLFIAVHAAQLAVIGEDFDELADLLGGSALSVGDHFSPPIQADSVFMRRLIRLISPEGIKRRKDFNEHLQQRLSGVCSAIKGLLRGKGQHHYDDETLEKVLAHISEHEYLHGQPPTLRAVLKHARASADKLEQLFGEKLGTTPSAYLLGRRMEAVRKRLLQTDDPVYKVAMDFGYSDAAALNKPFKRHFGISPGQLRRQYRNG</sequence>
<dbReference type="PROSITE" id="PS01124">
    <property type="entry name" value="HTH_ARAC_FAMILY_2"/>
    <property type="match status" value="1"/>
</dbReference>
<dbReference type="GO" id="GO:0043565">
    <property type="term" value="F:sequence-specific DNA binding"/>
    <property type="evidence" value="ECO:0007669"/>
    <property type="project" value="InterPro"/>
</dbReference>
<dbReference type="Proteomes" id="UP000198916">
    <property type="component" value="Unassembled WGS sequence"/>
</dbReference>
<protein>
    <submittedName>
        <fullName evidence="5">AraC-type DNA-binding protein</fullName>
    </submittedName>
</protein>
<keyword evidence="1" id="KW-0805">Transcription regulation</keyword>
<dbReference type="EMBL" id="FNZR01000008">
    <property type="protein sequence ID" value="SEL70366.1"/>
    <property type="molecule type" value="Genomic_DNA"/>
</dbReference>
<evidence type="ECO:0000256" key="2">
    <source>
        <dbReference type="ARBA" id="ARBA00023125"/>
    </source>
</evidence>
<dbReference type="PANTHER" id="PTHR46796:SF6">
    <property type="entry name" value="ARAC SUBFAMILY"/>
    <property type="match status" value="1"/>
</dbReference>
<dbReference type="InterPro" id="IPR018060">
    <property type="entry name" value="HTH_AraC"/>
</dbReference>
<evidence type="ECO:0000313" key="5">
    <source>
        <dbReference type="EMBL" id="SEL70366.1"/>
    </source>
</evidence>
<accession>A0A1H7SDU5</accession>
<keyword evidence="6" id="KW-1185">Reference proteome</keyword>
<keyword evidence="3" id="KW-0804">Transcription</keyword>
<gene>
    <name evidence="5" type="ORF">SAMN05421740_108227</name>
</gene>
<name>A0A1H7SDU5_9SPHI</name>
<dbReference type="PANTHER" id="PTHR46796">
    <property type="entry name" value="HTH-TYPE TRANSCRIPTIONAL ACTIVATOR RHAS-RELATED"/>
    <property type="match status" value="1"/>
</dbReference>
<evidence type="ECO:0000313" key="6">
    <source>
        <dbReference type="Proteomes" id="UP000198916"/>
    </source>
</evidence>
<dbReference type="InterPro" id="IPR009057">
    <property type="entry name" value="Homeodomain-like_sf"/>
</dbReference>
<dbReference type="Pfam" id="PF12833">
    <property type="entry name" value="HTH_18"/>
    <property type="match status" value="1"/>
</dbReference>
<evidence type="ECO:0000256" key="1">
    <source>
        <dbReference type="ARBA" id="ARBA00023015"/>
    </source>
</evidence>
<proteinExistence type="predicted"/>
<keyword evidence="2 5" id="KW-0238">DNA-binding</keyword>
<reference evidence="6" key="1">
    <citation type="submission" date="2016-10" db="EMBL/GenBank/DDBJ databases">
        <authorList>
            <person name="Varghese N."/>
            <person name="Submissions S."/>
        </authorList>
    </citation>
    <scope>NUCLEOTIDE SEQUENCE [LARGE SCALE GENOMIC DNA]</scope>
    <source>
        <strain evidence="6">Jip14</strain>
    </source>
</reference>
<dbReference type="STRING" id="332977.SAMN05421740_108227"/>
<dbReference type="PROSITE" id="PS00041">
    <property type="entry name" value="HTH_ARAC_FAMILY_1"/>
    <property type="match status" value="1"/>
</dbReference>
<dbReference type="AlphaFoldDB" id="A0A1H7SDU5"/>
<feature type="domain" description="HTH araC/xylS-type" evidence="4">
    <location>
        <begin position="230"/>
        <end position="331"/>
    </location>
</feature>
<dbReference type="InterPro" id="IPR050204">
    <property type="entry name" value="AraC_XylS_family_regulators"/>
</dbReference>
<evidence type="ECO:0000256" key="3">
    <source>
        <dbReference type="ARBA" id="ARBA00023163"/>
    </source>
</evidence>
<organism evidence="5 6">
    <name type="scientific">Parapedobacter koreensis</name>
    <dbReference type="NCBI Taxonomy" id="332977"/>
    <lineage>
        <taxon>Bacteria</taxon>
        <taxon>Pseudomonadati</taxon>
        <taxon>Bacteroidota</taxon>
        <taxon>Sphingobacteriia</taxon>
        <taxon>Sphingobacteriales</taxon>
        <taxon>Sphingobacteriaceae</taxon>
        <taxon>Parapedobacter</taxon>
    </lineage>
</organism>
<evidence type="ECO:0000259" key="4">
    <source>
        <dbReference type="PROSITE" id="PS01124"/>
    </source>
</evidence>
<dbReference type="OrthoDB" id="9779074at2"/>
<dbReference type="RefSeq" id="WP_090607697.1">
    <property type="nucleotide sequence ID" value="NZ_FNZR01000008.1"/>
</dbReference>
<dbReference type="SMART" id="SM00342">
    <property type="entry name" value="HTH_ARAC"/>
    <property type="match status" value="1"/>
</dbReference>